<feature type="compositionally biased region" description="Polar residues" evidence="1">
    <location>
        <begin position="1"/>
        <end position="12"/>
    </location>
</feature>
<comment type="caution">
    <text evidence="2">The sequence shown here is derived from an EMBL/GenBank/DDBJ whole genome shotgun (WGS) entry which is preliminary data.</text>
</comment>
<evidence type="ECO:0000313" key="3">
    <source>
        <dbReference type="Proteomes" id="UP000625711"/>
    </source>
</evidence>
<reference evidence="2" key="1">
    <citation type="submission" date="2020-08" db="EMBL/GenBank/DDBJ databases">
        <title>Genome sequencing and assembly of the red palm weevil Rhynchophorus ferrugineus.</title>
        <authorList>
            <person name="Dias G.B."/>
            <person name="Bergman C.M."/>
            <person name="Manee M."/>
        </authorList>
    </citation>
    <scope>NUCLEOTIDE SEQUENCE</scope>
    <source>
        <strain evidence="2">AA-2017</strain>
        <tissue evidence="2">Whole larva</tissue>
    </source>
</reference>
<gene>
    <name evidence="2" type="ORF">GWI33_012512</name>
</gene>
<organism evidence="2 3">
    <name type="scientific">Rhynchophorus ferrugineus</name>
    <name type="common">Red palm weevil</name>
    <name type="synonym">Curculio ferrugineus</name>
    <dbReference type="NCBI Taxonomy" id="354439"/>
    <lineage>
        <taxon>Eukaryota</taxon>
        <taxon>Metazoa</taxon>
        <taxon>Ecdysozoa</taxon>
        <taxon>Arthropoda</taxon>
        <taxon>Hexapoda</taxon>
        <taxon>Insecta</taxon>
        <taxon>Pterygota</taxon>
        <taxon>Neoptera</taxon>
        <taxon>Endopterygota</taxon>
        <taxon>Coleoptera</taxon>
        <taxon>Polyphaga</taxon>
        <taxon>Cucujiformia</taxon>
        <taxon>Curculionidae</taxon>
        <taxon>Dryophthorinae</taxon>
        <taxon>Rhynchophorus</taxon>
    </lineage>
</organism>
<name>A0A834I5D9_RHYFE</name>
<protein>
    <submittedName>
        <fullName evidence="2">Uncharacterized protein</fullName>
    </submittedName>
</protein>
<dbReference type="Proteomes" id="UP000625711">
    <property type="component" value="Unassembled WGS sequence"/>
</dbReference>
<feature type="region of interest" description="Disordered" evidence="1">
    <location>
        <begin position="1"/>
        <end position="45"/>
    </location>
</feature>
<dbReference type="AlphaFoldDB" id="A0A834I5D9"/>
<keyword evidence="3" id="KW-1185">Reference proteome</keyword>
<proteinExistence type="predicted"/>
<evidence type="ECO:0000256" key="1">
    <source>
        <dbReference type="SAM" id="MobiDB-lite"/>
    </source>
</evidence>
<dbReference type="EMBL" id="JAACXV010012040">
    <property type="protein sequence ID" value="KAF7274820.1"/>
    <property type="molecule type" value="Genomic_DNA"/>
</dbReference>
<accession>A0A834I5D9</accession>
<feature type="compositionally biased region" description="Pro residues" evidence="1">
    <location>
        <begin position="14"/>
        <end position="23"/>
    </location>
</feature>
<evidence type="ECO:0000313" key="2">
    <source>
        <dbReference type="EMBL" id="KAF7274820.1"/>
    </source>
</evidence>
<sequence>MPKTNTQLSFETSPKPPPPPSPSSAPTLRVPRPPPAPFNLFSSSSRYTADDKSTFVPIHRLLRSSLHHHINRPSPGPALSVHLPPPVPSEQLAGIDRFAEGFGAWGQRGLPCRARRTDGRNGILSEVEAIPFRVAADRDVAAYLRPVTFRGLGLVFAIRIPPQEIVKHSLFYDSDDPS</sequence>